<comment type="subcellular location">
    <subcellularLocation>
        <location evidence="1">Cell outer membrane</location>
    </subcellularLocation>
</comment>
<evidence type="ECO:0000256" key="5">
    <source>
        <dbReference type="ARBA" id="ARBA00023065"/>
    </source>
</evidence>
<dbReference type="FunFam" id="2.40.160.50:FF:000009">
    <property type="entry name" value="Putative hemolysin activator protein"/>
    <property type="match status" value="1"/>
</dbReference>
<comment type="caution">
    <text evidence="12">The sequence shown here is derived from an EMBL/GenBank/DDBJ whole genome shotgun (WGS) entry which is preliminary data.</text>
</comment>
<dbReference type="GO" id="GO:0098046">
    <property type="term" value="C:type V protein secretion system complex"/>
    <property type="evidence" value="ECO:0007669"/>
    <property type="project" value="TreeGrafter"/>
</dbReference>
<keyword evidence="5" id="KW-0813">Transport</keyword>
<keyword evidence="7" id="KW-0998">Cell outer membrane</keyword>
<keyword evidence="8" id="KW-0732">Signal</keyword>
<protein>
    <submittedName>
        <fullName evidence="12">Polypeptide-transport-associated domain-containing protein</fullName>
    </submittedName>
</protein>
<dbReference type="Pfam" id="PF03865">
    <property type="entry name" value="ShlB"/>
    <property type="match status" value="1"/>
</dbReference>
<name>A0AB38HDE2_9PAST</name>
<evidence type="ECO:0000313" key="12">
    <source>
        <dbReference type="EMBL" id="STO69324.1"/>
    </source>
</evidence>
<dbReference type="Gene3D" id="3.10.20.310">
    <property type="entry name" value="membrane protein fhac"/>
    <property type="match status" value="1"/>
</dbReference>
<feature type="domain" description="Haemolysin activator HlyB C-terminal" evidence="9">
    <location>
        <begin position="232"/>
        <end position="550"/>
    </location>
</feature>
<feature type="signal peptide" evidence="8">
    <location>
        <begin position="1"/>
        <end position="21"/>
    </location>
</feature>
<dbReference type="GO" id="GO:0008320">
    <property type="term" value="F:protein transmembrane transporter activity"/>
    <property type="evidence" value="ECO:0007669"/>
    <property type="project" value="TreeGrafter"/>
</dbReference>
<dbReference type="Gene3D" id="2.40.160.50">
    <property type="entry name" value="membrane protein fhac: a member of the omp85/tpsb transporter family"/>
    <property type="match status" value="1"/>
</dbReference>
<dbReference type="Pfam" id="PF08479">
    <property type="entry name" value="POTRA_2"/>
    <property type="match status" value="1"/>
</dbReference>
<keyword evidence="4" id="KW-0812">Transmembrane</keyword>
<dbReference type="PANTHER" id="PTHR34597:SF3">
    <property type="entry name" value="OUTER MEMBRANE TRANSPORTER CDIB"/>
    <property type="match status" value="1"/>
</dbReference>
<proteinExistence type="inferred from homology"/>
<dbReference type="PANTHER" id="PTHR34597">
    <property type="entry name" value="SLR1661 PROTEIN"/>
    <property type="match status" value="1"/>
</dbReference>
<keyword evidence="3" id="KW-1134">Transmembrane beta strand</keyword>
<dbReference type="GO" id="GO:0006811">
    <property type="term" value="P:monoatomic ion transport"/>
    <property type="evidence" value="ECO:0007669"/>
    <property type="project" value="UniProtKB-KW"/>
</dbReference>
<evidence type="ECO:0000256" key="1">
    <source>
        <dbReference type="ARBA" id="ARBA00004442"/>
    </source>
</evidence>
<accession>A0AB38HDE2</accession>
<evidence type="ECO:0000256" key="7">
    <source>
        <dbReference type="ARBA" id="ARBA00023237"/>
    </source>
</evidence>
<evidence type="ECO:0000256" key="2">
    <source>
        <dbReference type="ARBA" id="ARBA00009055"/>
    </source>
</evidence>
<keyword evidence="5" id="KW-0406">Ion transport</keyword>
<gene>
    <name evidence="12" type="primary">fhaC_2</name>
    <name evidence="12" type="ORF">NCTC8540_01855</name>
</gene>
<dbReference type="Pfam" id="PF17287">
    <property type="entry name" value="POTRA_3"/>
    <property type="match status" value="1"/>
</dbReference>
<evidence type="ECO:0000256" key="8">
    <source>
        <dbReference type="SAM" id="SignalP"/>
    </source>
</evidence>
<feature type="domain" description="Polypeptide-transport-associated ShlB-type" evidence="10">
    <location>
        <begin position="119"/>
        <end position="168"/>
    </location>
</feature>
<dbReference type="GO" id="GO:0009279">
    <property type="term" value="C:cell outer membrane"/>
    <property type="evidence" value="ECO:0007669"/>
    <property type="project" value="UniProtKB-SubCell"/>
</dbReference>
<organism evidence="12 13">
    <name type="scientific">Canicola haemoglobinophilus</name>
    <dbReference type="NCBI Taxonomy" id="733"/>
    <lineage>
        <taxon>Bacteria</taxon>
        <taxon>Pseudomonadati</taxon>
        <taxon>Pseudomonadota</taxon>
        <taxon>Gammaproteobacteria</taxon>
        <taxon>Pasteurellales</taxon>
        <taxon>Pasteurellaceae</taxon>
        <taxon>Canicola</taxon>
    </lineage>
</organism>
<evidence type="ECO:0000256" key="6">
    <source>
        <dbReference type="ARBA" id="ARBA00023136"/>
    </source>
</evidence>
<evidence type="ECO:0000259" key="11">
    <source>
        <dbReference type="Pfam" id="PF17287"/>
    </source>
</evidence>
<dbReference type="PIRSF" id="PIRSF029745">
    <property type="entry name" value="FhaC"/>
    <property type="match status" value="1"/>
</dbReference>
<dbReference type="Proteomes" id="UP000254496">
    <property type="component" value="Unassembled WGS sequence"/>
</dbReference>
<evidence type="ECO:0000259" key="9">
    <source>
        <dbReference type="Pfam" id="PF03865"/>
    </source>
</evidence>
<evidence type="ECO:0000256" key="4">
    <source>
        <dbReference type="ARBA" id="ARBA00022692"/>
    </source>
</evidence>
<feature type="chain" id="PRO_5044220968" evidence="8">
    <location>
        <begin position="22"/>
        <end position="586"/>
    </location>
</feature>
<evidence type="ECO:0000259" key="10">
    <source>
        <dbReference type="Pfam" id="PF08479"/>
    </source>
</evidence>
<dbReference type="InterPro" id="IPR051544">
    <property type="entry name" value="TPS_OM_transporter"/>
</dbReference>
<dbReference type="InterPro" id="IPR005565">
    <property type="entry name" value="Hemolysn_activator_HlyB_C"/>
</dbReference>
<evidence type="ECO:0000313" key="13">
    <source>
        <dbReference type="Proteomes" id="UP000254496"/>
    </source>
</evidence>
<keyword evidence="6" id="KW-0472">Membrane</keyword>
<sequence>MNKLLVSTSVVLACLPIWATAETSKEQQRIQTKLDAQQQQHQQQLNSAIEAQQIKEANVRLSGEKYVDDVFPQNEQNCFPIKQLVVTDYQENNPNPKLIYPSQFHRALSAVYSKGDFTLPACIGSEGINLLLRRIQNHLIESGYVTSRAVVEPQDLRTGMLVLTIIPGKVGHIQLQDQSAMPFANRATLGFAMPISKGDILNIRNIEQGLENFKRVPSADANIELQPSENMGETDILIQYKQRLPFHLTLALDDSGSKATGRLQGSVTFSWDNMLRLNDMFYISLTKSFDRESDDAQGDYGSRNMSWHYSVPLKNYLLSLSGSKYHYHQTVAGAFQSYRYSGKSQQFKANLTRLLWRSSQHKTYINAGFWTKQSSNFVDDTEVKVQRRRTAGWEIGFNHTQYIGQATLQISANYKRGTGANRALRAPEEKFDEGTSRMQVITANIDFTYPFVLANQALRFNTSLNAQWNLTPLVQQDKLSIGGRHTVRGFDGELTLAGERGWIWRNELAWNVAAKGHEIYLGIDKGIVRSSREELQLGDSLTGGVIGLRGNLWGLNYDYFVGMPIKKPQGFRTNHLTTGFNLSYRF</sequence>
<dbReference type="AlphaFoldDB" id="A0AB38HDE2"/>
<dbReference type="InterPro" id="IPR013686">
    <property type="entry name" value="Polypept-transport_assoc_ShlB"/>
</dbReference>
<reference evidence="12 13" key="1">
    <citation type="submission" date="2018-06" db="EMBL/GenBank/DDBJ databases">
        <authorList>
            <consortium name="Pathogen Informatics"/>
            <person name="Doyle S."/>
        </authorList>
    </citation>
    <scope>NUCLEOTIDE SEQUENCE [LARGE SCALE GENOMIC DNA]</scope>
    <source>
        <strain evidence="12 13">NCTC8540</strain>
    </source>
</reference>
<dbReference type="RefSeq" id="WP_115073347.1">
    <property type="nucleotide sequence ID" value="NZ_UGHE01000002.1"/>
</dbReference>
<dbReference type="InterPro" id="IPR035251">
    <property type="entry name" value="ShlB_POTRA"/>
</dbReference>
<evidence type="ECO:0000256" key="3">
    <source>
        <dbReference type="ARBA" id="ARBA00022452"/>
    </source>
</evidence>
<feature type="domain" description="ShlB POTRA" evidence="11">
    <location>
        <begin position="169"/>
        <end position="227"/>
    </location>
</feature>
<dbReference type="GO" id="GO:0046819">
    <property type="term" value="P:protein secretion by the type V secretion system"/>
    <property type="evidence" value="ECO:0007669"/>
    <property type="project" value="TreeGrafter"/>
</dbReference>
<dbReference type="InterPro" id="IPR027282">
    <property type="entry name" value="TPS"/>
</dbReference>
<comment type="similarity">
    <text evidence="2">Belongs to the TPS (TC 1.B.20) family.</text>
</comment>
<dbReference type="EMBL" id="UGHJ01000001">
    <property type="protein sequence ID" value="STO69324.1"/>
    <property type="molecule type" value="Genomic_DNA"/>
</dbReference>